<dbReference type="InterPro" id="IPR002078">
    <property type="entry name" value="Sigma_54_int"/>
</dbReference>
<dbReference type="Gene3D" id="1.10.8.60">
    <property type="match status" value="1"/>
</dbReference>
<sequence>MSHLLIIEDEQITRESLCKLLQRQGYQVSAAASLKAAAELGELSQYDLIISDLRLPGEPGSDLLQYRPALPVLIMTSYASLRSAVELMRHGAIDYISKPFEQSDMLAAVSRALSHRRVLSPKITQLKIIGDSAAAQQLRADITSLSEATKPILICGESGCGKSLAARLLHKLSGAQQLLRFNCASDDDAQLETLLSHVDAQSSLLLDHVGELKTGLQEQLLRSLDRQQLRLIALTDRPVEALSDLSPALLFRLGARRLTIPALRERREDIAAIGHFLLRQLSGRELTISADALRALSLYRWPGNIRELRNLLEQCLAADPEMEQLECEQLPIQLRELASLPDQGSDAAPPEPLLSLSLEEYFCQFVRANQASMSETELAKALGISRKSLWERRQKLNLKRPESP</sequence>
<dbReference type="PROSITE" id="PS00688">
    <property type="entry name" value="SIGMA54_INTERACT_3"/>
    <property type="match status" value="1"/>
</dbReference>
<dbReference type="OrthoDB" id="9804019at2"/>
<dbReference type="Pfam" id="PF14532">
    <property type="entry name" value="Sigma54_activ_2"/>
    <property type="match status" value="1"/>
</dbReference>
<dbReference type="PROSITE" id="PS50110">
    <property type="entry name" value="RESPONSE_REGULATORY"/>
    <property type="match status" value="1"/>
</dbReference>
<evidence type="ECO:0000256" key="3">
    <source>
        <dbReference type="ARBA" id="ARBA00023015"/>
    </source>
</evidence>
<comment type="caution">
    <text evidence="9">The sequence shown here is derived from an EMBL/GenBank/DDBJ whole genome shotgun (WGS) entry which is preliminary data.</text>
</comment>
<evidence type="ECO:0000256" key="6">
    <source>
        <dbReference type="PROSITE-ProRule" id="PRU00169"/>
    </source>
</evidence>
<evidence type="ECO:0000256" key="1">
    <source>
        <dbReference type="ARBA" id="ARBA00022741"/>
    </source>
</evidence>
<feature type="modified residue" description="4-aspartylphosphate" evidence="6">
    <location>
        <position position="52"/>
    </location>
</feature>
<dbReference type="InterPro" id="IPR003593">
    <property type="entry name" value="AAA+_ATPase"/>
</dbReference>
<dbReference type="PROSITE" id="PS50045">
    <property type="entry name" value="SIGMA54_INTERACT_4"/>
    <property type="match status" value="1"/>
</dbReference>
<feature type="domain" description="Response regulatory" evidence="8">
    <location>
        <begin position="3"/>
        <end position="113"/>
    </location>
</feature>
<dbReference type="SMART" id="SM00382">
    <property type="entry name" value="AAA"/>
    <property type="match status" value="1"/>
</dbReference>
<dbReference type="GO" id="GO:0005524">
    <property type="term" value="F:ATP binding"/>
    <property type="evidence" value="ECO:0007669"/>
    <property type="project" value="UniProtKB-KW"/>
</dbReference>
<keyword evidence="2" id="KW-0067">ATP-binding</keyword>
<keyword evidence="5" id="KW-0804">Transcription</keyword>
<dbReference type="EMBL" id="SPIA01000002">
    <property type="protein sequence ID" value="TFH67691.1"/>
    <property type="molecule type" value="Genomic_DNA"/>
</dbReference>
<proteinExistence type="predicted"/>
<dbReference type="Gene3D" id="3.40.50.2300">
    <property type="match status" value="1"/>
</dbReference>
<evidence type="ECO:0000313" key="10">
    <source>
        <dbReference type="Proteomes" id="UP000298133"/>
    </source>
</evidence>
<accession>A0A4Y8UHP8</accession>
<dbReference type="GO" id="GO:0006355">
    <property type="term" value="P:regulation of DNA-templated transcription"/>
    <property type="evidence" value="ECO:0007669"/>
    <property type="project" value="InterPro"/>
</dbReference>
<dbReference type="InterPro" id="IPR011006">
    <property type="entry name" value="CheY-like_superfamily"/>
</dbReference>
<keyword evidence="10" id="KW-1185">Reference proteome</keyword>
<dbReference type="PANTHER" id="PTHR32071:SF117">
    <property type="entry name" value="PTS-DEPENDENT DIHYDROXYACETONE KINASE OPERON REGULATORY PROTEIN-RELATED"/>
    <property type="match status" value="1"/>
</dbReference>
<keyword evidence="4" id="KW-0238">DNA-binding</keyword>
<dbReference type="InterPro" id="IPR025944">
    <property type="entry name" value="Sigma_54_int_dom_CS"/>
</dbReference>
<dbReference type="Gene3D" id="3.40.50.300">
    <property type="entry name" value="P-loop containing nucleotide triphosphate hydrolases"/>
    <property type="match status" value="1"/>
</dbReference>
<dbReference type="CDD" id="cd00009">
    <property type="entry name" value="AAA"/>
    <property type="match status" value="1"/>
</dbReference>
<dbReference type="InterPro" id="IPR027417">
    <property type="entry name" value="P-loop_NTPase"/>
</dbReference>
<reference evidence="9 10" key="1">
    <citation type="submission" date="2019-03" db="EMBL/GenBank/DDBJ databases">
        <title>Draft genome of Gammaproteobacteria bacterium LSUCC0057, a member of the SAR92 clade.</title>
        <authorList>
            <person name="Lanclos V.C."/>
            <person name="Doiron C."/>
            <person name="Henson M.W."/>
            <person name="Thrash J.C."/>
        </authorList>
    </citation>
    <scope>NUCLEOTIDE SEQUENCE [LARGE SCALE GENOMIC DNA]</scope>
    <source>
        <strain evidence="9 10">LSUCC0057</strain>
    </source>
</reference>
<feature type="domain" description="Sigma-54 factor interaction" evidence="7">
    <location>
        <begin position="128"/>
        <end position="317"/>
    </location>
</feature>
<dbReference type="PANTHER" id="PTHR32071">
    <property type="entry name" value="TRANSCRIPTIONAL REGULATORY PROTEIN"/>
    <property type="match status" value="1"/>
</dbReference>
<dbReference type="Pfam" id="PF25601">
    <property type="entry name" value="AAA_lid_14"/>
    <property type="match status" value="1"/>
</dbReference>
<dbReference type="AlphaFoldDB" id="A0A4Y8UHP8"/>
<evidence type="ECO:0000313" key="9">
    <source>
        <dbReference type="EMBL" id="TFH67691.1"/>
    </source>
</evidence>
<evidence type="ECO:0000259" key="7">
    <source>
        <dbReference type="PROSITE" id="PS50045"/>
    </source>
</evidence>
<dbReference type="SUPFAM" id="SSF52172">
    <property type="entry name" value="CheY-like"/>
    <property type="match status" value="1"/>
</dbReference>
<keyword evidence="6" id="KW-0597">Phosphoprotein</keyword>
<protein>
    <submittedName>
        <fullName evidence="9">Sigma-54-dependent Fis family transcriptional regulator</fullName>
    </submittedName>
</protein>
<dbReference type="GO" id="GO:0000160">
    <property type="term" value="P:phosphorelay signal transduction system"/>
    <property type="evidence" value="ECO:0007669"/>
    <property type="project" value="InterPro"/>
</dbReference>
<dbReference type="GO" id="GO:0003677">
    <property type="term" value="F:DNA binding"/>
    <property type="evidence" value="ECO:0007669"/>
    <property type="project" value="UniProtKB-KW"/>
</dbReference>
<evidence type="ECO:0000259" key="8">
    <source>
        <dbReference type="PROSITE" id="PS50110"/>
    </source>
</evidence>
<evidence type="ECO:0000256" key="4">
    <source>
        <dbReference type="ARBA" id="ARBA00023125"/>
    </source>
</evidence>
<dbReference type="SMART" id="SM00448">
    <property type="entry name" value="REC"/>
    <property type="match status" value="1"/>
</dbReference>
<dbReference type="Proteomes" id="UP000298133">
    <property type="component" value="Unassembled WGS sequence"/>
</dbReference>
<name>A0A4Y8UHP8_9GAMM</name>
<dbReference type="InterPro" id="IPR001789">
    <property type="entry name" value="Sig_transdc_resp-reg_receiver"/>
</dbReference>
<organism evidence="9 10">
    <name type="scientific">Gammaproteobacteria bacterium LSUCC0057</name>
    <dbReference type="NCBI Taxonomy" id="2559237"/>
    <lineage>
        <taxon>Bacteria</taxon>
        <taxon>Pseudomonadati</taxon>
        <taxon>Pseudomonadota</taxon>
        <taxon>Gammaproteobacteria</taxon>
        <taxon>Cellvibrionales</taxon>
        <taxon>Porticoccaceae</taxon>
        <taxon>SAR92 clade</taxon>
    </lineage>
</organism>
<evidence type="ECO:0000256" key="2">
    <source>
        <dbReference type="ARBA" id="ARBA00022840"/>
    </source>
</evidence>
<keyword evidence="1" id="KW-0547">Nucleotide-binding</keyword>
<dbReference type="SUPFAM" id="SSF52540">
    <property type="entry name" value="P-loop containing nucleoside triphosphate hydrolases"/>
    <property type="match status" value="1"/>
</dbReference>
<dbReference type="InterPro" id="IPR058031">
    <property type="entry name" value="AAA_lid_NorR"/>
</dbReference>
<gene>
    <name evidence="9" type="ORF">E3W66_05415</name>
</gene>
<keyword evidence="3" id="KW-0805">Transcription regulation</keyword>
<dbReference type="Pfam" id="PF00072">
    <property type="entry name" value="Response_reg"/>
    <property type="match status" value="1"/>
</dbReference>
<evidence type="ECO:0000256" key="5">
    <source>
        <dbReference type="ARBA" id="ARBA00023163"/>
    </source>
</evidence>